<dbReference type="CDD" id="cd01146">
    <property type="entry name" value="FhuD"/>
    <property type="match status" value="1"/>
</dbReference>
<organism evidence="8 9">
    <name type="scientific">Salinicola endophyticus</name>
    <dbReference type="NCBI Taxonomy" id="1949083"/>
    <lineage>
        <taxon>Bacteria</taxon>
        <taxon>Pseudomonadati</taxon>
        <taxon>Pseudomonadota</taxon>
        <taxon>Gammaproteobacteria</taxon>
        <taxon>Oceanospirillales</taxon>
        <taxon>Halomonadaceae</taxon>
        <taxon>Salinicola</taxon>
    </lineage>
</organism>
<evidence type="ECO:0000256" key="4">
    <source>
        <dbReference type="ARBA" id="ARBA00022496"/>
    </source>
</evidence>
<name>A0ABY8FF01_9GAMM</name>
<proteinExistence type="inferred from homology"/>
<gene>
    <name evidence="8" type="ORF">EVC62_00585</name>
</gene>
<keyword evidence="5" id="KW-0732">Signal</keyword>
<dbReference type="PROSITE" id="PS50983">
    <property type="entry name" value="FE_B12_PBP"/>
    <property type="match status" value="1"/>
</dbReference>
<dbReference type="Gene3D" id="3.40.50.1980">
    <property type="entry name" value="Nitrogenase molybdenum iron protein domain"/>
    <property type="match status" value="2"/>
</dbReference>
<dbReference type="PANTHER" id="PTHR30532:SF1">
    <property type="entry name" value="IRON(3+)-HYDROXAMATE-BINDING PROTEIN FHUD"/>
    <property type="match status" value="1"/>
</dbReference>
<keyword evidence="9" id="KW-1185">Reference proteome</keyword>
<dbReference type="PRINTS" id="PR01715">
    <property type="entry name" value="FERRIBNDNGPP"/>
</dbReference>
<sequence>MSKAIDNDCHSIYHHSRSPAPAGGPSTAHAATRGRASHARPPLSGTVTLPRARPSRPAVVTRIALLVGVWLLLTASTQAAATPRIAAANWSSAETLIALGIAPYAVADIANYRKWVRVPAIPPDTIDMGLRNQPNLELLAQRPPDLLLTSALFVRDSARLARLMPVEIVDNFYTGKDYFAGTCTMTRHIGQLVGREAAAEALITRTEAQLAAAANALADSPRPVYVVQFSDAQHVRVFGAGGMVGTLFERTPLINAWQGPTNGWGFASVPITRLAEHPEARIVVIKPYPRNVAAELADNRVWQLLPAVRAGRVSEIEPVWTFGGLSSLSRLTHELVAALHPAAPEQP</sequence>
<comment type="subcellular location">
    <subcellularLocation>
        <location evidence="1">Cell envelope</location>
    </subcellularLocation>
</comment>
<dbReference type="InterPro" id="IPR002491">
    <property type="entry name" value="ABC_transptr_periplasmic_BD"/>
</dbReference>
<feature type="region of interest" description="Disordered" evidence="6">
    <location>
        <begin position="14"/>
        <end position="51"/>
    </location>
</feature>
<evidence type="ECO:0000256" key="6">
    <source>
        <dbReference type="SAM" id="MobiDB-lite"/>
    </source>
</evidence>
<reference evidence="8 9" key="1">
    <citation type="submission" date="2019-01" db="EMBL/GenBank/DDBJ databases">
        <title>Genome sequence of Salinicola endophyticus REST5.</title>
        <authorList>
            <person name="Nascimento F.X."/>
        </authorList>
    </citation>
    <scope>NUCLEOTIDE SEQUENCE [LARGE SCALE GENOMIC DNA]</scope>
    <source>
        <strain evidence="8 9">REST5</strain>
    </source>
</reference>
<evidence type="ECO:0000256" key="2">
    <source>
        <dbReference type="ARBA" id="ARBA00008814"/>
    </source>
</evidence>
<keyword evidence="4" id="KW-0406">Ion transport</keyword>
<keyword evidence="4" id="KW-0410">Iron transport</keyword>
<dbReference type="EMBL" id="CP035631">
    <property type="protein sequence ID" value="WFF40103.1"/>
    <property type="molecule type" value="Genomic_DNA"/>
</dbReference>
<accession>A0ABY8FF01</accession>
<evidence type="ECO:0000256" key="5">
    <source>
        <dbReference type="ARBA" id="ARBA00022729"/>
    </source>
</evidence>
<feature type="domain" description="Fe/B12 periplasmic-binding" evidence="7">
    <location>
        <begin position="84"/>
        <end position="343"/>
    </location>
</feature>
<protein>
    <submittedName>
        <fullName evidence="8">Iron-siderophore ABC transporter substrate-binding protein</fullName>
    </submittedName>
</protein>
<dbReference type="Proteomes" id="UP001321526">
    <property type="component" value="Chromosome"/>
</dbReference>
<dbReference type="InterPro" id="IPR051313">
    <property type="entry name" value="Bact_iron-sidero_bind"/>
</dbReference>
<dbReference type="SUPFAM" id="SSF53807">
    <property type="entry name" value="Helical backbone' metal receptor"/>
    <property type="match status" value="1"/>
</dbReference>
<keyword evidence="3" id="KW-0813">Transport</keyword>
<evidence type="ECO:0000259" key="7">
    <source>
        <dbReference type="PROSITE" id="PS50983"/>
    </source>
</evidence>
<comment type="similarity">
    <text evidence="2">Belongs to the bacterial solute-binding protein 8 family.</text>
</comment>
<evidence type="ECO:0000256" key="3">
    <source>
        <dbReference type="ARBA" id="ARBA00022448"/>
    </source>
</evidence>
<dbReference type="PANTHER" id="PTHR30532">
    <property type="entry name" value="IRON III DICITRATE-BINDING PERIPLASMIC PROTEIN"/>
    <property type="match status" value="1"/>
</dbReference>
<keyword evidence="4" id="KW-0408">Iron</keyword>
<dbReference type="Pfam" id="PF01497">
    <property type="entry name" value="Peripla_BP_2"/>
    <property type="match status" value="1"/>
</dbReference>
<evidence type="ECO:0000313" key="9">
    <source>
        <dbReference type="Proteomes" id="UP001321526"/>
    </source>
</evidence>
<evidence type="ECO:0000313" key="8">
    <source>
        <dbReference type="EMBL" id="WFF40103.1"/>
    </source>
</evidence>
<evidence type="ECO:0000256" key="1">
    <source>
        <dbReference type="ARBA" id="ARBA00004196"/>
    </source>
</evidence>